<protein>
    <recommendedName>
        <fullName evidence="4">ULP_PROTEASE domain-containing protein</fullName>
    </recommendedName>
</protein>
<dbReference type="SUPFAM" id="SSF54001">
    <property type="entry name" value="Cysteine proteinases"/>
    <property type="match status" value="1"/>
</dbReference>
<evidence type="ECO:0008006" key="4">
    <source>
        <dbReference type="Google" id="ProtNLM"/>
    </source>
</evidence>
<accession>A0A0B2V2F2</accession>
<feature type="compositionally biased region" description="Polar residues" evidence="1">
    <location>
        <begin position="147"/>
        <end position="158"/>
    </location>
</feature>
<proteinExistence type="predicted"/>
<evidence type="ECO:0000313" key="3">
    <source>
        <dbReference type="Proteomes" id="UP000031036"/>
    </source>
</evidence>
<dbReference type="Proteomes" id="UP000031036">
    <property type="component" value="Unassembled WGS sequence"/>
</dbReference>
<dbReference type="Gene3D" id="3.40.395.10">
    <property type="entry name" value="Adenoviral Proteinase, Chain A"/>
    <property type="match status" value="1"/>
</dbReference>
<sequence length="321" mass="34698">MLRIANAESTAPYSYVRHYVRNFVHDWELLSIPIVLPGHHVRGVYHRSTEIFEYYSSFVNPISAETRAAVSSMLHVFHPGVQHVFVNSTDVVRQHDGSSCGVIACFTAQQLIAGRSTNVVALESSRFRRVIFNAITAPRAQREGSAIANTTDPTSSAEAGTVASGHAVCDNAKVTRSSTARTRAAKRRGASVEGSGGTPKRLPTRSCARKSVVAENAVTSAAWKRFRAASAQLPPSFGVGEMDKPCPICAALHFATEAFLCCSGGRVSVPSISKPKLFKDLFGGLHRHSESFLQNIRNINSLFAMASLTANEEHLADGMQV</sequence>
<dbReference type="OrthoDB" id="7372799at2759"/>
<dbReference type="AlphaFoldDB" id="A0A0B2V2F2"/>
<evidence type="ECO:0000313" key="2">
    <source>
        <dbReference type="EMBL" id="KHN77621.1"/>
    </source>
</evidence>
<comment type="caution">
    <text evidence="2">The sequence shown here is derived from an EMBL/GenBank/DDBJ whole genome shotgun (WGS) entry which is preliminary data.</text>
</comment>
<evidence type="ECO:0000256" key="1">
    <source>
        <dbReference type="SAM" id="MobiDB-lite"/>
    </source>
</evidence>
<gene>
    <name evidence="2" type="ORF">Tcan_15786</name>
</gene>
<dbReference type="STRING" id="6265.A0A0B2V2F2"/>
<keyword evidence="3" id="KW-1185">Reference proteome</keyword>
<feature type="region of interest" description="Disordered" evidence="1">
    <location>
        <begin position="143"/>
        <end position="162"/>
    </location>
</feature>
<reference evidence="2 3" key="1">
    <citation type="submission" date="2014-11" db="EMBL/GenBank/DDBJ databases">
        <title>Genetic blueprint of the zoonotic pathogen Toxocara canis.</title>
        <authorList>
            <person name="Zhu X.-Q."/>
            <person name="Korhonen P.K."/>
            <person name="Cai H."/>
            <person name="Young N.D."/>
            <person name="Nejsum P."/>
            <person name="von Samson-Himmelstjerna G."/>
            <person name="Boag P.R."/>
            <person name="Tan P."/>
            <person name="Li Q."/>
            <person name="Min J."/>
            <person name="Yang Y."/>
            <person name="Wang X."/>
            <person name="Fang X."/>
            <person name="Hall R.S."/>
            <person name="Hofmann A."/>
            <person name="Sternberg P.W."/>
            <person name="Jex A.R."/>
            <person name="Gasser R.B."/>
        </authorList>
    </citation>
    <scope>NUCLEOTIDE SEQUENCE [LARGE SCALE GENOMIC DNA]</scope>
    <source>
        <strain evidence="2">PN_DK_2014</strain>
    </source>
</reference>
<dbReference type="InterPro" id="IPR038765">
    <property type="entry name" value="Papain-like_cys_pep_sf"/>
</dbReference>
<organism evidence="2 3">
    <name type="scientific">Toxocara canis</name>
    <name type="common">Canine roundworm</name>
    <dbReference type="NCBI Taxonomy" id="6265"/>
    <lineage>
        <taxon>Eukaryota</taxon>
        <taxon>Metazoa</taxon>
        <taxon>Ecdysozoa</taxon>
        <taxon>Nematoda</taxon>
        <taxon>Chromadorea</taxon>
        <taxon>Rhabditida</taxon>
        <taxon>Spirurina</taxon>
        <taxon>Ascaridomorpha</taxon>
        <taxon>Ascaridoidea</taxon>
        <taxon>Toxocaridae</taxon>
        <taxon>Toxocara</taxon>
    </lineage>
</organism>
<name>A0A0B2V2F2_TOXCA</name>
<dbReference type="EMBL" id="JPKZ01002261">
    <property type="protein sequence ID" value="KHN77621.1"/>
    <property type="molecule type" value="Genomic_DNA"/>
</dbReference>
<feature type="region of interest" description="Disordered" evidence="1">
    <location>
        <begin position="178"/>
        <end position="206"/>
    </location>
</feature>